<feature type="domain" description="Methyl-accepting transducer" evidence="6">
    <location>
        <begin position="410"/>
        <end position="646"/>
    </location>
</feature>
<feature type="transmembrane region" description="Helical" evidence="5">
    <location>
        <begin position="12"/>
        <end position="32"/>
    </location>
</feature>
<keyword evidence="2 4" id="KW-0807">Transducer</keyword>
<dbReference type="Pfam" id="PF00672">
    <property type="entry name" value="HAMP"/>
    <property type="match status" value="1"/>
</dbReference>
<dbReference type="PROSITE" id="PS50885">
    <property type="entry name" value="HAMP"/>
    <property type="match status" value="1"/>
</dbReference>
<dbReference type="CDD" id="cd11386">
    <property type="entry name" value="MCP_signal"/>
    <property type="match status" value="1"/>
</dbReference>
<dbReference type="Pfam" id="PF00015">
    <property type="entry name" value="MCPsignal"/>
    <property type="match status" value="1"/>
</dbReference>
<proteinExistence type="inferred from homology"/>
<protein>
    <submittedName>
        <fullName evidence="8">Methyl-accepting chemotaxis protein</fullName>
    </submittedName>
</protein>
<dbReference type="OrthoDB" id="2489132at2"/>
<keyword evidence="9" id="KW-1185">Reference proteome</keyword>
<evidence type="ECO:0000256" key="3">
    <source>
        <dbReference type="ARBA" id="ARBA00029447"/>
    </source>
</evidence>
<dbReference type="InterPro" id="IPR003660">
    <property type="entry name" value="HAMP_dom"/>
</dbReference>
<evidence type="ECO:0000259" key="7">
    <source>
        <dbReference type="PROSITE" id="PS50885"/>
    </source>
</evidence>
<evidence type="ECO:0000313" key="8">
    <source>
        <dbReference type="EMBL" id="SJZ84177.1"/>
    </source>
</evidence>
<evidence type="ECO:0000259" key="6">
    <source>
        <dbReference type="PROSITE" id="PS50111"/>
    </source>
</evidence>
<evidence type="ECO:0000256" key="5">
    <source>
        <dbReference type="SAM" id="Phobius"/>
    </source>
</evidence>
<dbReference type="FunFam" id="1.10.287.950:FF:000001">
    <property type="entry name" value="Methyl-accepting chemotaxis sensory transducer"/>
    <property type="match status" value="1"/>
</dbReference>
<evidence type="ECO:0000256" key="2">
    <source>
        <dbReference type="ARBA" id="ARBA00023224"/>
    </source>
</evidence>
<dbReference type="GO" id="GO:0016020">
    <property type="term" value="C:membrane"/>
    <property type="evidence" value="ECO:0007669"/>
    <property type="project" value="UniProtKB-SubCell"/>
</dbReference>
<dbReference type="PANTHER" id="PTHR32089">
    <property type="entry name" value="METHYL-ACCEPTING CHEMOTAXIS PROTEIN MCPB"/>
    <property type="match status" value="1"/>
</dbReference>
<feature type="transmembrane region" description="Helical" evidence="5">
    <location>
        <begin position="329"/>
        <end position="351"/>
    </location>
</feature>
<dbReference type="GO" id="GO:0006935">
    <property type="term" value="P:chemotaxis"/>
    <property type="evidence" value="ECO:0007669"/>
    <property type="project" value="UniProtKB-ARBA"/>
</dbReference>
<evidence type="ECO:0000256" key="4">
    <source>
        <dbReference type="PROSITE-ProRule" id="PRU00284"/>
    </source>
</evidence>
<organism evidence="8 9">
    <name type="scientific">Vibrio cincinnatiensis DSM 19608</name>
    <dbReference type="NCBI Taxonomy" id="1123491"/>
    <lineage>
        <taxon>Bacteria</taxon>
        <taxon>Pseudomonadati</taxon>
        <taxon>Pseudomonadota</taxon>
        <taxon>Gammaproteobacteria</taxon>
        <taxon>Vibrionales</taxon>
        <taxon>Vibrionaceae</taxon>
        <taxon>Vibrio</taxon>
    </lineage>
</organism>
<sequence>MKFLSFISIKHRILLLIIIPCLAVIIFSTHRLNQAIHTKSTMNDLAIAIEYIQVIAPVLPALTKEQNITKQYIYSSDSKQENIAYTSMMETRKESDRSIRDLTTFMDHQQTALNVIFSNNVLEQVSNKLFQLTLIRKVADQKLVSSDEYRAAFDGNTIWTGVDIARLEGHLLKSIANIAVYASQDKELANLANAYYFLLEASNASGQLNEQIDEALSQTVGGYQFGQLMHYRAIEETYRNLFWEYANDNIRDVFQQQMIRTSVLERVVAAYWDVFNLYSSIDKHSLSTHSDWPNSKNRVAKAYTLISEYILEQLQDTRDSKLNQAQSEVLQVSLLSLCLLGFIILFSWLVLKSITKPLGDCVQVMNEFAQNKNMQLSLDEKGNNELSLLSQSFNRLVSNFNQTLVSVQNQVYKTDEMADSCVERMNKANELTQNQLQSTDSISVAIHEMSTTIEEVSGIAQRTAQGVQSAHKVSLDSEENWQTSRSLLERLLTELGDAGQVVLELNREAEQISSILDVIQSIAEQTNLLALNAAIEAARAGESGRGFAVVADEVRNLAKRTHESTLQIRSQISQLIEGANTASHTMNRLQEEGATSVELVMETAESFTVLRKELDSILEMATMIATASEEQAAVSGDISERIVAVKDDSSQLLEQAKQTSDTLDELALQSGDLREEIKQFKLKQC</sequence>
<dbReference type="RefSeq" id="WP_078925912.1">
    <property type="nucleotide sequence ID" value="NZ_FUXB01000006.1"/>
</dbReference>
<keyword evidence="5" id="KW-1133">Transmembrane helix</keyword>
<dbReference type="PROSITE" id="PS50111">
    <property type="entry name" value="CHEMOTAXIS_TRANSDUC_2"/>
    <property type="match status" value="1"/>
</dbReference>
<dbReference type="STRING" id="1123491.SAMN02745782_01517"/>
<dbReference type="SUPFAM" id="SSF58104">
    <property type="entry name" value="Methyl-accepting chemotaxis protein (MCP) signaling domain"/>
    <property type="match status" value="1"/>
</dbReference>
<reference evidence="9" key="1">
    <citation type="submission" date="2017-02" db="EMBL/GenBank/DDBJ databases">
        <authorList>
            <person name="Varghese N."/>
            <person name="Submissions S."/>
        </authorList>
    </citation>
    <scope>NUCLEOTIDE SEQUENCE [LARGE SCALE GENOMIC DNA]</scope>
    <source>
        <strain evidence="9">DSM 19608</strain>
    </source>
</reference>
<accession>A0A1T4NYM1</accession>
<dbReference type="AlphaFoldDB" id="A0A1T4NYM1"/>
<keyword evidence="5" id="KW-0812">Transmembrane</keyword>
<dbReference type="PANTHER" id="PTHR32089:SF120">
    <property type="entry name" value="METHYL-ACCEPTING CHEMOTAXIS PROTEIN TLPQ"/>
    <property type="match status" value="1"/>
</dbReference>
<evidence type="ECO:0000256" key="1">
    <source>
        <dbReference type="ARBA" id="ARBA00004370"/>
    </source>
</evidence>
<dbReference type="GeneID" id="70581760"/>
<dbReference type="GO" id="GO:0007165">
    <property type="term" value="P:signal transduction"/>
    <property type="evidence" value="ECO:0007669"/>
    <property type="project" value="UniProtKB-KW"/>
</dbReference>
<dbReference type="EMBL" id="FUXB01000006">
    <property type="protein sequence ID" value="SJZ84177.1"/>
    <property type="molecule type" value="Genomic_DNA"/>
</dbReference>
<feature type="domain" description="HAMP" evidence="7">
    <location>
        <begin position="352"/>
        <end position="405"/>
    </location>
</feature>
<keyword evidence="5" id="KW-0472">Membrane</keyword>
<name>A0A1T4NYM1_VIBCI</name>
<dbReference type="Proteomes" id="UP000190834">
    <property type="component" value="Unassembled WGS sequence"/>
</dbReference>
<dbReference type="Gene3D" id="1.10.287.950">
    <property type="entry name" value="Methyl-accepting chemotaxis protein"/>
    <property type="match status" value="1"/>
</dbReference>
<comment type="subcellular location">
    <subcellularLocation>
        <location evidence="1">Membrane</location>
    </subcellularLocation>
</comment>
<dbReference type="InterPro" id="IPR004089">
    <property type="entry name" value="MCPsignal_dom"/>
</dbReference>
<comment type="similarity">
    <text evidence="3">Belongs to the methyl-accepting chemotaxis (MCP) protein family.</text>
</comment>
<gene>
    <name evidence="8" type="ORF">SAMN02745782_01517</name>
</gene>
<evidence type="ECO:0000313" key="9">
    <source>
        <dbReference type="Proteomes" id="UP000190834"/>
    </source>
</evidence>
<dbReference type="SMART" id="SM00283">
    <property type="entry name" value="MA"/>
    <property type="match status" value="1"/>
</dbReference>